<feature type="region of interest" description="Disordered" evidence="10">
    <location>
        <begin position="288"/>
        <end position="311"/>
    </location>
</feature>
<keyword evidence="7" id="KW-0479">Metal-binding</keyword>
<dbReference type="InterPro" id="IPR008284">
    <property type="entry name" value="MoCF_biosynth_CS"/>
</dbReference>
<evidence type="ECO:0000256" key="7">
    <source>
        <dbReference type="ARBA" id="ARBA00022723"/>
    </source>
</evidence>
<comment type="caution">
    <text evidence="12">The sequence shown here is derived from an EMBL/GenBank/DDBJ whole genome shotgun (WGS) entry which is preliminary data.</text>
</comment>
<comment type="cofactor">
    <cofactor evidence="1">
        <name>Mg(2+)</name>
        <dbReference type="ChEBI" id="CHEBI:18420"/>
    </cofactor>
</comment>
<evidence type="ECO:0000256" key="6">
    <source>
        <dbReference type="ARBA" id="ARBA00022679"/>
    </source>
</evidence>
<feature type="compositionally biased region" description="Polar residues" evidence="10">
    <location>
        <begin position="1135"/>
        <end position="1154"/>
    </location>
</feature>
<dbReference type="FunFam" id="3.40.980.10:FF:000002">
    <property type="entry name" value="Molybdopterin molybdenumtransferase"/>
    <property type="match status" value="1"/>
</dbReference>
<feature type="region of interest" description="Disordered" evidence="10">
    <location>
        <begin position="732"/>
        <end position="761"/>
    </location>
</feature>
<feature type="domain" description="MoaB/Mog" evidence="11">
    <location>
        <begin position="12"/>
        <end position="159"/>
    </location>
</feature>
<comment type="pathway">
    <text evidence="2">Cofactor biosynthesis; molybdopterin biosynthesis.</text>
</comment>
<dbReference type="Pfam" id="PF00994">
    <property type="entry name" value="MoCF_biosynth"/>
    <property type="match status" value="1"/>
</dbReference>
<evidence type="ECO:0000256" key="9">
    <source>
        <dbReference type="ARBA" id="ARBA00023150"/>
    </source>
</evidence>
<feature type="compositionally biased region" description="Polar residues" evidence="10">
    <location>
        <begin position="739"/>
        <end position="748"/>
    </location>
</feature>
<gene>
    <name evidence="12" type="ORF">ElyMa_006683700</name>
</gene>
<keyword evidence="9" id="KW-0501">Molybdenum cofactor biosynthesis</keyword>
<dbReference type="EC" id="2.10.1.1" evidence="4"/>
<organism evidence="12 13">
    <name type="scientific">Elysia marginata</name>
    <dbReference type="NCBI Taxonomy" id="1093978"/>
    <lineage>
        <taxon>Eukaryota</taxon>
        <taxon>Metazoa</taxon>
        <taxon>Spiralia</taxon>
        <taxon>Lophotrochozoa</taxon>
        <taxon>Mollusca</taxon>
        <taxon>Gastropoda</taxon>
        <taxon>Heterobranchia</taxon>
        <taxon>Euthyneura</taxon>
        <taxon>Panpulmonata</taxon>
        <taxon>Sacoglossa</taxon>
        <taxon>Placobranchoidea</taxon>
        <taxon>Plakobranchidae</taxon>
        <taxon>Elysia</taxon>
    </lineage>
</organism>
<sequence>MAGQGTDDITVAILVASDSFFAGKEHDTKGELLKQLVESRKHINGSVIAMETLPDDQEQIKAKLVLWSDYLKVNLILTTGGTGFALRDVTPEATKAVVDKEAPGMALAMLQGSLKITPMAMLSRPVCGIRGKTLIINLPGSPKGAAECFLLVSAVIPHAVDLLREHKRRVQKMHTSLLAEGVKYPQKQSNQSQMKVQLSQSIQGSVLEPERKTADLMDKSKLGQRSLLTWNKCKTSNESGTGLGQLVDPCTIKDTDLNGSYVNSRASNFHKAKALRVCILSNNSNPFAESSQSCTKRHQPKSSEAISSDSTNMEDFVSESNQCSLIGKYESQIPLNHALTFPKPFSPSKETEVSSEEDKERSAPVTEQVVRDISMESLTIKRTGFCNAFKAHSCQTQSIFKTESIHTKSDQDVALQCSDSLQLSHPLTIATENGIKHSKQKALALQVHQKSIKKSSSSIASGHQGTETLSSCQTQAEKNVPTVVKTKSNLLKAAKIYNRKQEDDIAYPGVGADLRRFLSQHPLIQGIQLYKGKRQVKRNLVKLCRYEKSPEPSGTKSSSTVQRQSKLIPIKYTDTTLQSKQTLQAAEVAHESVPSIPSIGGCASGLTVQSTTEHSPLAYKTSPDKWHRGKDLLERNSLEDYFILTDEGKLALDEVKAGRARDQYVVNWYMWCPGRTNCRRKCGGYGNCCQGMQHKQDRHNCCLMVNLKLFLSDLQHWRVHVTGSHVPDDANVQWVPPARTSTPNSSAIPTKHSNKADSCVSNSMPEKFPSYVTFMSDLEKQSSEEAYIDVEFNGSVVDLGSSGNHRYKTLLSPRSASRHEKLVSCGEMVQIPSLEPMVFTNSKSNQTQDNMLRISPRQDKKETPNQNTNGAVPFSSSFNLDMCGKQTQSHKNISCNFSAATMNTGTDEKTHDEQNRKVENRADLEIHSEQSLLTPSVTSNLEIHSDQSLLTPSVTSNLEIHSEQSLLTPSVTSSLDSDTTHKSHEAPLANVIPSKKRISKMLSKLKHHRMRRLSLLKKRAPRVASISGRRDTILGASDSGLGTLSFDLNKLDSQFVILPLPSDSPNFSTKRMKMFTDETCENKLSIFFSNKTAKVLCDSTPETGAQAQVDPSLQVSHDLYMNLQESEEPERNSMKTHNTGQPSGSASRTVGSSNTIPTSSAATNFIYNGNCTTVFSLANSLSAVTTNAGHIFDTAPYNNNYSNPMYTLAATDSRNCQGSFGNSSLPQLTQELHFEGPALDLPFYPSNMYENQYRACQVKENPKSFTEDLDIESQSQSLLPTKVNLHQQRLEFSGPPSTTCSSGFNTLSAPLHQASYEPNSGWSGTNLHGNEPLLYPCSQTEEEFQLPNAESLRYGSGQDNREPDQYSEALPTYQEAAQFLATQFGFLNS</sequence>
<evidence type="ECO:0000256" key="5">
    <source>
        <dbReference type="ARBA" id="ARBA00022505"/>
    </source>
</evidence>
<evidence type="ECO:0000256" key="8">
    <source>
        <dbReference type="ARBA" id="ARBA00022842"/>
    </source>
</evidence>
<evidence type="ECO:0000256" key="2">
    <source>
        <dbReference type="ARBA" id="ARBA00005046"/>
    </source>
</evidence>
<feature type="region of interest" description="Disordered" evidence="10">
    <location>
        <begin position="1125"/>
        <end position="1154"/>
    </location>
</feature>
<dbReference type="Gene3D" id="3.40.980.10">
    <property type="entry name" value="MoaB/Mog-like domain"/>
    <property type="match status" value="1"/>
</dbReference>
<evidence type="ECO:0000313" key="13">
    <source>
        <dbReference type="Proteomes" id="UP000762676"/>
    </source>
</evidence>
<protein>
    <recommendedName>
        <fullName evidence="4">molybdopterin molybdotransferase</fullName>
        <ecNumber evidence="4">2.10.1.1</ecNumber>
    </recommendedName>
</protein>
<feature type="compositionally biased region" description="Polar residues" evidence="10">
    <location>
        <begin position="302"/>
        <end position="311"/>
    </location>
</feature>
<proteinExistence type="inferred from homology"/>
<dbReference type="Proteomes" id="UP000762676">
    <property type="component" value="Unassembled WGS sequence"/>
</dbReference>
<feature type="compositionally biased region" description="Polar residues" evidence="10">
    <location>
        <begin position="965"/>
        <end position="977"/>
    </location>
</feature>
<dbReference type="PANTHER" id="PTHR43764">
    <property type="entry name" value="MOLYBDENUM COFACTOR BIOSYNTHESIS"/>
    <property type="match status" value="1"/>
</dbReference>
<dbReference type="SMART" id="SM00852">
    <property type="entry name" value="MoCF_biosynth"/>
    <property type="match status" value="1"/>
</dbReference>
<name>A0AAV4INQ3_9GAST</name>
<feature type="compositionally biased region" description="Basic and acidic residues" evidence="10">
    <location>
        <begin position="349"/>
        <end position="362"/>
    </location>
</feature>
<dbReference type="GO" id="GO:0006777">
    <property type="term" value="P:Mo-molybdopterin cofactor biosynthetic process"/>
    <property type="evidence" value="ECO:0007669"/>
    <property type="project" value="UniProtKB-KW"/>
</dbReference>
<keyword evidence="6" id="KW-0808">Transferase</keyword>
<evidence type="ECO:0000256" key="10">
    <source>
        <dbReference type="SAM" id="MobiDB-lite"/>
    </source>
</evidence>
<dbReference type="InterPro" id="IPR036425">
    <property type="entry name" value="MoaB/Mog-like_dom_sf"/>
</dbReference>
<dbReference type="SUPFAM" id="SSF53218">
    <property type="entry name" value="Molybdenum cofactor biosynthesis proteins"/>
    <property type="match status" value="1"/>
</dbReference>
<dbReference type="NCBIfam" id="TIGR00177">
    <property type="entry name" value="molyb_syn"/>
    <property type="match status" value="1"/>
</dbReference>
<reference evidence="12 13" key="1">
    <citation type="journal article" date="2021" name="Elife">
        <title>Chloroplast acquisition without the gene transfer in kleptoplastic sea slugs, Plakobranchus ocellatus.</title>
        <authorList>
            <person name="Maeda T."/>
            <person name="Takahashi S."/>
            <person name="Yoshida T."/>
            <person name="Shimamura S."/>
            <person name="Takaki Y."/>
            <person name="Nagai Y."/>
            <person name="Toyoda A."/>
            <person name="Suzuki Y."/>
            <person name="Arimoto A."/>
            <person name="Ishii H."/>
            <person name="Satoh N."/>
            <person name="Nishiyama T."/>
            <person name="Hasebe M."/>
            <person name="Maruyama T."/>
            <person name="Minagawa J."/>
            <person name="Obokata J."/>
            <person name="Shigenobu S."/>
        </authorList>
    </citation>
    <scope>NUCLEOTIDE SEQUENCE [LARGE SCALE GENOMIC DNA]</scope>
</reference>
<dbReference type="InterPro" id="IPR051920">
    <property type="entry name" value="MPT_Adenylyltrnsfr/MoaC-Rel"/>
</dbReference>
<dbReference type="PANTHER" id="PTHR43764:SF1">
    <property type="entry name" value="MOLYBDOPTERIN MOLYBDOTRANSFERASE"/>
    <property type="match status" value="1"/>
</dbReference>
<comment type="similarity">
    <text evidence="3">In the N-terminal section; belongs to the MoaB/Mog family.</text>
</comment>
<dbReference type="InterPro" id="IPR001453">
    <property type="entry name" value="MoaB/Mog_dom"/>
</dbReference>
<accession>A0AAV4INQ3</accession>
<keyword evidence="5" id="KW-0500">Molybdenum</keyword>
<keyword evidence="8" id="KW-0460">Magnesium</keyword>
<evidence type="ECO:0000256" key="1">
    <source>
        <dbReference type="ARBA" id="ARBA00001946"/>
    </source>
</evidence>
<dbReference type="EMBL" id="BMAT01013385">
    <property type="protein sequence ID" value="GFS11897.1"/>
    <property type="molecule type" value="Genomic_DNA"/>
</dbReference>
<keyword evidence="13" id="KW-1185">Reference proteome</keyword>
<dbReference type="PROSITE" id="PS01078">
    <property type="entry name" value="MOCF_BIOSYNTHESIS_1"/>
    <property type="match status" value="1"/>
</dbReference>
<dbReference type="GO" id="GO:0046872">
    <property type="term" value="F:metal ion binding"/>
    <property type="evidence" value="ECO:0007669"/>
    <property type="project" value="UniProtKB-KW"/>
</dbReference>
<feature type="region of interest" description="Disordered" evidence="10">
    <location>
        <begin position="340"/>
        <end position="367"/>
    </location>
</feature>
<evidence type="ECO:0000259" key="11">
    <source>
        <dbReference type="SMART" id="SM00852"/>
    </source>
</evidence>
<dbReference type="CDD" id="cd00886">
    <property type="entry name" value="MogA_MoaB"/>
    <property type="match status" value="1"/>
</dbReference>
<dbReference type="GO" id="GO:0061599">
    <property type="term" value="F:molybdopterin molybdotransferase activity"/>
    <property type="evidence" value="ECO:0007669"/>
    <property type="project" value="UniProtKB-EC"/>
</dbReference>
<evidence type="ECO:0000256" key="3">
    <source>
        <dbReference type="ARBA" id="ARBA00007589"/>
    </source>
</evidence>
<feature type="region of interest" description="Disordered" evidence="10">
    <location>
        <begin position="965"/>
        <end position="988"/>
    </location>
</feature>
<evidence type="ECO:0000256" key="4">
    <source>
        <dbReference type="ARBA" id="ARBA00013269"/>
    </source>
</evidence>
<evidence type="ECO:0000313" key="12">
    <source>
        <dbReference type="EMBL" id="GFS11897.1"/>
    </source>
</evidence>